<dbReference type="InterPro" id="IPR045269">
    <property type="entry name" value="Atg1-like"/>
</dbReference>
<keyword evidence="4" id="KW-0067">ATP-binding</keyword>
<dbReference type="Pfam" id="PF00069">
    <property type="entry name" value="Pkinase"/>
    <property type="match status" value="1"/>
</dbReference>
<dbReference type="PANTHER" id="PTHR24348">
    <property type="entry name" value="SERINE/THREONINE-PROTEIN KINASE UNC-51-RELATED"/>
    <property type="match status" value="1"/>
</dbReference>
<evidence type="ECO:0000256" key="4">
    <source>
        <dbReference type="ARBA" id="ARBA00022840"/>
    </source>
</evidence>
<keyword evidence="3" id="KW-0418">Kinase</keyword>
<gene>
    <name evidence="6" type="ORF">OEZ85_008186</name>
</gene>
<dbReference type="Gene3D" id="1.10.510.10">
    <property type="entry name" value="Transferase(Phosphotransferase) domain 1"/>
    <property type="match status" value="1"/>
</dbReference>
<protein>
    <recommendedName>
        <fullName evidence="5">Protein kinase domain-containing protein</fullName>
    </recommendedName>
</protein>
<reference evidence="6 7" key="1">
    <citation type="submission" date="2023-05" db="EMBL/GenBank/DDBJ databases">
        <title>A 100% complete, gapless, phased diploid assembly of the Scenedesmus obliquus UTEX 3031 genome.</title>
        <authorList>
            <person name="Biondi T.C."/>
            <person name="Hanschen E.R."/>
            <person name="Kwon T."/>
            <person name="Eng W."/>
            <person name="Kruse C.P.S."/>
            <person name="Koehler S.I."/>
            <person name="Kunde Y."/>
            <person name="Gleasner C.D."/>
            <person name="You Mak K.T."/>
            <person name="Polle J."/>
            <person name="Hovde B.T."/>
            <person name="Starkenburg S.R."/>
        </authorList>
    </citation>
    <scope>NUCLEOTIDE SEQUENCE [LARGE SCALE GENOMIC DNA]</scope>
    <source>
        <strain evidence="6 7">DOE0152z</strain>
    </source>
</reference>
<keyword evidence="7" id="KW-1185">Reference proteome</keyword>
<name>A0ABY8TMR8_TETOB</name>
<evidence type="ECO:0000256" key="3">
    <source>
        <dbReference type="ARBA" id="ARBA00022777"/>
    </source>
</evidence>
<evidence type="ECO:0000259" key="5">
    <source>
        <dbReference type="PROSITE" id="PS50011"/>
    </source>
</evidence>
<dbReference type="PROSITE" id="PS00108">
    <property type="entry name" value="PROTEIN_KINASE_ST"/>
    <property type="match status" value="1"/>
</dbReference>
<dbReference type="InterPro" id="IPR008271">
    <property type="entry name" value="Ser/Thr_kinase_AS"/>
</dbReference>
<evidence type="ECO:0000256" key="1">
    <source>
        <dbReference type="ARBA" id="ARBA00022679"/>
    </source>
</evidence>
<keyword evidence="1" id="KW-0808">Transferase</keyword>
<dbReference type="SMART" id="SM00220">
    <property type="entry name" value="S_TKc"/>
    <property type="match status" value="1"/>
</dbReference>
<dbReference type="InterPro" id="IPR011009">
    <property type="entry name" value="Kinase-like_dom_sf"/>
</dbReference>
<organism evidence="6 7">
    <name type="scientific">Tetradesmus obliquus</name>
    <name type="common">Green alga</name>
    <name type="synonym">Acutodesmus obliquus</name>
    <dbReference type="NCBI Taxonomy" id="3088"/>
    <lineage>
        <taxon>Eukaryota</taxon>
        <taxon>Viridiplantae</taxon>
        <taxon>Chlorophyta</taxon>
        <taxon>core chlorophytes</taxon>
        <taxon>Chlorophyceae</taxon>
        <taxon>CS clade</taxon>
        <taxon>Sphaeropleales</taxon>
        <taxon>Scenedesmaceae</taxon>
        <taxon>Tetradesmus</taxon>
    </lineage>
</organism>
<feature type="domain" description="Protein kinase" evidence="5">
    <location>
        <begin position="1"/>
        <end position="225"/>
    </location>
</feature>
<keyword evidence="2" id="KW-0547">Nucleotide-binding</keyword>
<dbReference type="PROSITE" id="PS50011">
    <property type="entry name" value="PROTEIN_KINASE_DOM"/>
    <property type="match status" value="1"/>
</dbReference>
<accession>A0ABY8TMR8</accession>
<dbReference type="InterPro" id="IPR000719">
    <property type="entry name" value="Prot_kinase_dom"/>
</dbReference>
<dbReference type="CDD" id="cd14009">
    <property type="entry name" value="STKc_ATG1_ULK_like"/>
    <property type="match status" value="1"/>
</dbReference>
<dbReference type="EMBL" id="CP126208">
    <property type="protein sequence ID" value="WIA08763.1"/>
    <property type="molecule type" value="Genomic_DNA"/>
</dbReference>
<evidence type="ECO:0000256" key="2">
    <source>
        <dbReference type="ARBA" id="ARBA00022741"/>
    </source>
</evidence>
<dbReference type="Proteomes" id="UP001244341">
    <property type="component" value="Chromosome 1b"/>
</dbReference>
<dbReference type="PANTHER" id="PTHR24348:SF22">
    <property type="entry name" value="NON-SPECIFIC SERINE_THREONINE PROTEIN KINASE"/>
    <property type="match status" value="1"/>
</dbReference>
<proteinExistence type="predicted"/>
<evidence type="ECO:0000313" key="7">
    <source>
        <dbReference type="Proteomes" id="UP001244341"/>
    </source>
</evidence>
<sequence length="398" mass="43287">MDKLNKKLQESLRSEVTVLRHTKHHNIVCLLDLIQDNNRLFIVLEFCAGGDLGHYIKRYRQVSEATARYFLQQLAEGLKELRRHNVIHRDLKPQNLLLSDSSSTPLLKIADFGFARSLAPQGLAETLCGSPLYMAPEILQFHKYDAKADLWSIGTILYELLVGKPPFTGANHMQLLRNIERGEARLPEAVGARLSPACRGLLGRLLQRNPVERLSFEEFFTHPFLSGSTAPSAGADLEQLMGGAVELLRLAKVAGGLSSSAAAGEDGCWGPSGLCNEASQFAGNNTGGDRDMAGGLGRIAGSLMALPLPDPFVVLYRRALDSCRAAAVEEVMGNWQSSMAGYSLAADLLLFLGCEWRQLGRANPALQQQERAALQRLYAAVNARLAAVVAEAPSAVVN</sequence>
<evidence type="ECO:0000313" key="6">
    <source>
        <dbReference type="EMBL" id="WIA08763.1"/>
    </source>
</evidence>
<dbReference type="SUPFAM" id="SSF56112">
    <property type="entry name" value="Protein kinase-like (PK-like)"/>
    <property type="match status" value="1"/>
</dbReference>